<reference evidence="13 14" key="1">
    <citation type="submission" date="2018-11" db="EMBL/GenBank/DDBJ databases">
        <authorList>
            <consortium name="Pathogen Informatics"/>
        </authorList>
    </citation>
    <scope>NUCLEOTIDE SEQUENCE [LARGE SCALE GENOMIC DNA]</scope>
    <source>
        <strain>Denwood</strain>
        <strain evidence="14">Zambia</strain>
    </source>
</reference>
<dbReference type="InterPro" id="IPR003000">
    <property type="entry name" value="Sirtuin"/>
</dbReference>
<comment type="similarity">
    <text evidence="3">Belongs to the sirtuin family. Class I subfamily.</text>
</comment>
<dbReference type="GO" id="GO:0017136">
    <property type="term" value="F:histone deacetylase activity, NAD-dependent"/>
    <property type="evidence" value="ECO:0007669"/>
    <property type="project" value="TreeGrafter"/>
</dbReference>
<dbReference type="FunFam" id="3.30.1600.10:FF:000013">
    <property type="entry name" value="NAD-dependent protein deacetylase sirtuin-1"/>
    <property type="match status" value="1"/>
</dbReference>
<evidence type="ECO:0000256" key="11">
    <source>
        <dbReference type="SAM" id="MobiDB-lite"/>
    </source>
</evidence>
<dbReference type="PANTHER" id="PTHR11085">
    <property type="entry name" value="NAD-DEPENDENT PROTEIN DEACYLASE SIRTUIN-5, MITOCHONDRIAL-RELATED"/>
    <property type="match status" value="1"/>
</dbReference>
<evidence type="ECO:0000256" key="3">
    <source>
        <dbReference type="ARBA" id="ARBA00006924"/>
    </source>
</evidence>
<feature type="compositionally biased region" description="Low complexity" evidence="11">
    <location>
        <begin position="543"/>
        <end position="552"/>
    </location>
</feature>
<evidence type="ECO:0000256" key="7">
    <source>
        <dbReference type="ARBA" id="ARBA00022833"/>
    </source>
</evidence>
<evidence type="ECO:0000313" key="13">
    <source>
        <dbReference type="EMBL" id="VDP33813.1"/>
    </source>
</evidence>
<evidence type="ECO:0000256" key="6">
    <source>
        <dbReference type="ARBA" id="ARBA00022723"/>
    </source>
</evidence>
<dbReference type="Proteomes" id="UP000269396">
    <property type="component" value="Unassembled WGS sequence"/>
</dbReference>
<evidence type="ECO:0000256" key="1">
    <source>
        <dbReference type="ARBA" id="ARBA00001947"/>
    </source>
</evidence>
<accession>A0A183NWD4</accession>
<proteinExistence type="inferred from homology"/>
<dbReference type="GO" id="GO:0033553">
    <property type="term" value="C:rDNA heterochromatin"/>
    <property type="evidence" value="ECO:0007669"/>
    <property type="project" value="TreeGrafter"/>
</dbReference>
<dbReference type="CDD" id="cd01408">
    <property type="entry name" value="SIRT1"/>
    <property type="match status" value="1"/>
</dbReference>
<feature type="region of interest" description="Disordered" evidence="11">
    <location>
        <begin position="543"/>
        <end position="614"/>
    </location>
</feature>
<feature type="compositionally biased region" description="Acidic residues" evidence="11">
    <location>
        <begin position="46"/>
        <end position="64"/>
    </location>
</feature>
<evidence type="ECO:0000259" key="12">
    <source>
        <dbReference type="PROSITE" id="PS50305"/>
    </source>
</evidence>
<feature type="domain" description="Deacetylase sirtuin-type" evidence="12">
    <location>
        <begin position="137"/>
        <end position="393"/>
    </location>
</feature>
<gene>
    <name evidence="13" type="ORF">SMTD_LOCUS6420</name>
</gene>
<dbReference type="GO" id="GO:0005654">
    <property type="term" value="C:nucleoplasm"/>
    <property type="evidence" value="ECO:0007669"/>
    <property type="project" value="TreeGrafter"/>
</dbReference>
<protein>
    <recommendedName>
        <fullName evidence="4">protein acetyllysine N-acetyltransferase</fullName>
        <ecNumber evidence="4">2.3.1.286</ecNumber>
    </recommendedName>
</protein>
<evidence type="ECO:0000313" key="14">
    <source>
        <dbReference type="Proteomes" id="UP000269396"/>
    </source>
</evidence>
<evidence type="ECO:0000256" key="9">
    <source>
        <dbReference type="ARBA" id="ARBA00023242"/>
    </source>
</evidence>
<feature type="region of interest" description="Disordered" evidence="11">
    <location>
        <begin position="1"/>
        <end position="64"/>
    </location>
</feature>
<keyword evidence="7" id="KW-0862">Zinc</keyword>
<dbReference type="InterPro" id="IPR050134">
    <property type="entry name" value="NAD-dep_sirtuin_deacylases"/>
</dbReference>
<dbReference type="EC" id="2.3.1.286" evidence="4"/>
<keyword evidence="8" id="KW-0520">NAD</keyword>
<sequence length="614" mass="67931">MEADKEPSINIDNSEIVVLSSDDENDSQNSHDNISNEKLSSSVISVEDDDDNNTNNDESAESDCEILNVEELQGEEKWRDIHGPFKRLNRLIQAGFNDPRLLLVRVFGMDENSLPSDPNQLLSLLLTLLAEPAPRRRLRRINSLEKVLSLLSTCTSILVITGAGISVSCGIPDFRSRDGIYARLSRDYPDLSSPQAMFDMSYFKRNPIPFFKFAKELFPGQFSPSITHRMIALLESKDKLLRNYTQNIDTLEQAAGITRLIQCHGSFASATCTNCKLKVSSDFIKEAIFNQSIPRCTNSSYGVLKPDIVFFGEGLSNEFHDSLSNDIKQTDLVLVIGSSLKVRPVSHIPNAVPRQVPQILINREPLSNHDFDVELLGDCDIIVSELCHRLGWEVSGLSDYTPLTEIPLNSLKNTTEPLKSDEKSPNISPLIAQDTVSSDLVNNQSQINNSEVDGKTCTSTVVSTSDNSSEMINKNSPNDAVIEVSEDEEDGECVWEVASSLPPGTFTRIYPNQYVFPGAEIYLDSKPGEVTISCNASDISITSNASSASSTSGHNDDLDQIRDSLKDESVSIDITEKEESSIHSSDSRKSLKRHNSNENLSLNKQSSLKQPRSM</sequence>
<feature type="compositionally biased region" description="Basic and acidic residues" evidence="11">
    <location>
        <begin position="554"/>
        <end position="589"/>
    </location>
</feature>
<dbReference type="Pfam" id="PF02146">
    <property type="entry name" value="SIR2"/>
    <property type="match status" value="1"/>
</dbReference>
<feature type="compositionally biased region" description="Polar residues" evidence="11">
    <location>
        <begin position="27"/>
        <end position="39"/>
    </location>
</feature>
<dbReference type="InterPro" id="IPR026590">
    <property type="entry name" value="Ssirtuin_cat_dom"/>
</dbReference>
<organism evidence="13 14">
    <name type="scientific">Schistosoma mattheei</name>
    <dbReference type="NCBI Taxonomy" id="31246"/>
    <lineage>
        <taxon>Eukaryota</taxon>
        <taxon>Metazoa</taxon>
        <taxon>Spiralia</taxon>
        <taxon>Lophotrochozoa</taxon>
        <taxon>Platyhelminthes</taxon>
        <taxon>Trematoda</taxon>
        <taxon>Digenea</taxon>
        <taxon>Strigeidida</taxon>
        <taxon>Schistosomatoidea</taxon>
        <taxon>Schistosomatidae</taxon>
        <taxon>Schistosoma</taxon>
    </lineage>
</organism>
<dbReference type="GO" id="GO:0046872">
    <property type="term" value="F:metal ion binding"/>
    <property type="evidence" value="ECO:0007669"/>
    <property type="project" value="UniProtKB-KW"/>
</dbReference>
<dbReference type="InterPro" id="IPR029035">
    <property type="entry name" value="DHS-like_NAD/FAD-binding_dom"/>
</dbReference>
<dbReference type="GO" id="GO:0002039">
    <property type="term" value="F:p53 binding"/>
    <property type="evidence" value="ECO:0007669"/>
    <property type="project" value="TreeGrafter"/>
</dbReference>
<keyword evidence="5" id="KW-0808">Transferase</keyword>
<comment type="cofactor">
    <cofactor evidence="1">
        <name>Zn(2+)</name>
        <dbReference type="ChEBI" id="CHEBI:29105"/>
    </cofactor>
</comment>
<evidence type="ECO:0000256" key="5">
    <source>
        <dbReference type="ARBA" id="ARBA00022679"/>
    </source>
</evidence>
<comment type="subcellular location">
    <subcellularLocation>
        <location evidence="2">Nucleus</location>
    </subcellularLocation>
</comment>
<dbReference type="STRING" id="31246.A0A183NWD4"/>
<dbReference type="PANTHER" id="PTHR11085:SF9">
    <property type="entry name" value="NAD-DEPENDENT PROTEIN DEACETYLASE SIRTUIN-1"/>
    <property type="match status" value="1"/>
</dbReference>
<dbReference type="Gene3D" id="3.40.50.1220">
    <property type="entry name" value="TPP-binding domain"/>
    <property type="match status" value="1"/>
</dbReference>
<dbReference type="GO" id="GO:0070403">
    <property type="term" value="F:NAD+ binding"/>
    <property type="evidence" value="ECO:0007669"/>
    <property type="project" value="InterPro"/>
</dbReference>
<evidence type="ECO:0000256" key="2">
    <source>
        <dbReference type="ARBA" id="ARBA00004123"/>
    </source>
</evidence>
<feature type="compositionally biased region" description="Polar residues" evidence="11">
    <location>
        <begin position="597"/>
        <end position="614"/>
    </location>
</feature>
<dbReference type="EMBL" id="UZAL01027578">
    <property type="protein sequence ID" value="VDP33813.1"/>
    <property type="molecule type" value="Genomic_DNA"/>
</dbReference>
<dbReference type="GO" id="GO:0003714">
    <property type="term" value="F:transcription corepressor activity"/>
    <property type="evidence" value="ECO:0007669"/>
    <property type="project" value="TreeGrafter"/>
</dbReference>
<dbReference type="Gene3D" id="3.30.1600.10">
    <property type="entry name" value="SIR2/SIRT2 'Small Domain"/>
    <property type="match status" value="1"/>
</dbReference>
<feature type="compositionally biased region" description="Low complexity" evidence="11">
    <location>
        <begin position="456"/>
        <end position="469"/>
    </location>
</feature>
<keyword evidence="14" id="KW-1185">Reference proteome</keyword>
<evidence type="ECO:0000256" key="10">
    <source>
        <dbReference type="PROSITE-ProRule" id="PRU00236"/>
    </source>
</evidence>
<dbReference type="GO" id="GO:0005637">
    <property type="term" value="C:nuclear inner membrane"/>
    <property type="evidence" value="ECO:0007669"/>
    <property type="project" value="TreeGrafter"/>
</dbReference>
<dbReference type="SUPFAM" id="SSF52467">
    <property type="entry name" value="DHS-like NAD/FAD-binding domain"/>
    <property type="match status" value="1"/>
</dbReference>
<name>A0A183NWD4_9TREM</name>
<dbReference type="InterPro" id="IPR026591">
    <property type="entry name" value="Sirtuin_cat_small_dom_sf"/>
</dbReference>
<keyword evidence="6" id="KW-0479">Metal-binding</keyword>
<comment type="caution">
    <text evidence="10">Lacks conserved residue(s) required for the propagation of feature annotation.</text>
</comment>
<evidence type="ECO:0000256" key="8">
    <source>
        <dbReference type="ARBA" id="ARBA00023027"/>
    </source>
</evidence>
<dbReference type="PROSITE" id="PS50305">
    <property type="entry name" value="SIRTUIN"/>
    <property type="match status" value="1"/>
</dbReference>
<evidence type="ECO:0000256" key="4">
    <source>
        <dbReference type="ARBA" id="ARBA00012928"/>
    </source>
</evidence>
<dbReference type="AlphaFoldDB" id="A0A183NWD4"/>
<feature type="region of interest" description="Disordered" evidence="11">
    <location>
        <begin position="449"/>
        <end position="475"/>
    </location>
</feature>
<keyword evidence="9" id="KW-0539">Nucleus</keyword>